<proteinExistence type="predicted"/>
<name>A0ABR4FIE6_9EURO</name>
<evidence type="ECO:0000313" key="2">
    <source>
        <dbReference type="EMBL" id="KAL2782863.1"/>
    </source>
</evidence>
<sequence length="143" mass="15970">MGHPASTWLPLIRKATSDCLLRVTGCISLLLVSSVIFTTSSLLKILIGRYLPRGPFDIEQFEDHSSLPYASFSWPHRVNNVTQSRKLSLDTSLFRLETDIESLMQSTATFDERSPPSGLRGLQSMYGGLACWIRCTHTVIRGP</sequence>
<dbReference type="Proteomes" id="UP001610563">
    <property type="component" value="Unassembled WGS sequence"/>
</dbReference>
<dbReference type="EMBL" id="JBFTWV010000306">
    <property type="protein sequence ID" value="KAL2782863.1"/>
    <property type="molecule type" value="Genomic_DNA"/>
</dbReference>
<feature type="transmembrane region" description="Helical" evidence="1">
    <location>
        <begin position="20"/>
        <end position="43"/>
    </location>
</feature>
<keyword evidence="3" id="KW-1185">Reference proteome</keyword>
<gene>
    <name evidence="2" type="ORF">BJX66DRAFT_319654</name>
</gene>
<keyword evidence="1" id="KW-0472">Membrane</keyword>
<keyword evidence="1" id="KW-1133">Transmembrane helix</keyword>
<reference evidence="2 3" key="1">
    <citation type="submission" date="2024-07" db="EMBL/GenBank/DDBJ databases">
        <title>Section-level genome sequencing and comparative genomics of Aspergillus sections Usti and Cavernicolus.</title>
        <authorList>
            <consortium name="Lawrence Berkeley National Laboratory"/>
            <person name="Nybo J.L."/>
            <person name="Vesth T.C."/>
            <person name="Theobald S."/>
            <person name="Frisvad J.C."/>
            <person name="Larsen T.O."/>
            <person name="Kjaerboelling I."/>
            <person name="Rothschild-Mancinelli K."/>
            <person name="Lyhne E.K."/>
            <person name="Kogle M.E."/>
            <person name="Barry K."/>
            <person name="Clum A."/>
            <person name="Na H."/>
            <person name="Ledsgaard L."/>
            <person name="Lin J."/>
            <person name="Lipzen A."/>
            <person name="Kuo A."/>
            <person name="Riley R."/>
            <person name="Mondo S."/>
            <person name="Labutti K."/>
            <person name="Haridas S."/>
            <person name="Pangalinan J."/>
            <person name="Salamov A.A."/>
            <person name="Simmons B.A."/>
            <person name="Magnuson J.K."/>
            <person name="Chen J."/>
            <person name="Drula E."/>
            <person name="Henrissat B."/>
            <person name="Wiebenga A."/>
            <person name="Lubbers R.J."/>
            <person name="Gomes A.C."/>
            <person name="Makela M.R."/>
            <person name="Stajich J."/>
            <person name="Grigoriev I.V."/>
            <person name="Mortensen U.H."/>
            <person name="De Vries R.P."/>
            <person name="Baker S.E."/>
            <person name="Andersen M.R."/>
        </authorList>
    </citation>
    <scope>NUCLEOTIDE SEQUENCE [LARGE SCALE GENOMIC DNA]</scope>
    <source>
        <strain evidence="2 3">CBS 209.92</strain>
    </source>
</reference>
<organism evidence="2 3">
    <name type="scientific">Aspergillus keveii</name>
    <dbReference type="NCBI Taxonomy" id="714993"/>
    <lineage>
        <taxon>Eukaryota</taxon>
        <taxon>Fungi</taxon>
        <taxon>Dikarya</taxon>
        <taxon>Ascomycota</taxon>
        <taxon>Pezizomycotina</taxon>
        <taxon>Eurotiomycetes</taxon>
        <taxon>Eurotiomycetidae</taxon>
        <taxon>Eurotiales</taxon>
        <taxon>Aspergillaceae</taxon>
        <taxon>Aspergillus</taxon>
        <taxon>Aspergillus subgen. Nidulantes</taxon>
    </lineage>
</organism>
<comment type="caution">
    <text evidence="2">The sequence shown here is derived from an EMBL/GenBank/DDBJ whole genome shotgun (WGS) entry which is preliminary data.</text>
</comment>
<evidence type="ECO:0000313" key="3">
    <source>
        <dbReference type="Proteomes" id="UP001610563"/>
    </source>
</evidence>
<keyword evidence="1" id="KW-0812">Transmembrane</keyword>
<evidence type="ECO:0000256" key="1">
    <source>
        <dbReference type="SAM" id="Phobius"/>
    </source>
</evidence>
<accession>A0ABR4FIE6</accession>
<protein>
    <submittedName>
        <fullName evidence="2">Uncharacterized protein</fullName>
    </submittedName>
</protein>